<keyword evidence="2" id="KW-0963">Cytoplasm</keyword>
<keyword evidence="5" id="KW-1185">Reference proteome</keyword>
<dbReference type="PRINTS" id="PR01438">
    <property type="entry name" value="UNVRSLSTRESS"/>
</dbReference>
<dbReference type="GO" id="GO:0005737">
    <property type="term" value="C:cytoplasm"/>
    <property type="evidence" value="ECO:0007669"/>
    <property type="project" value="UniProtKB-SubCell"/>
</dbReference>
<protein>
    <recommendedName>
        <fullName evidence="2">Universal stress protein</fullName>
    </recommendedName>
</protein>
<reference evidence="4 5" key="1">
    <citation type="submission" date="2018-03" db="EMBL/GenBank/DDBJ databases">
        <title>Alkalicoccus saliphilus sp. nov., isolated from a mineral pool.</title>
        <authorList>
            <person name="Zhao B."/>
        </authorList>
    </citation>
    <scope>NUCLEOTIDE SEQUENCE [LARGE SCALE GENOMIC DNA]</scope>
    <source>
        <strain evidence="4 5">6AG</strain>
    </source>
</reference>
<dbReference type="Pfam" id="PF00582">
    <property type="entry name" value="Usp"/>
    <property type="match status" value="1"/>
</dbReference>
<dbReference type="SUPFAM" id="SSF52402">
    <property type="entry name" value="Adenine nucleotide alpha hydrolases-like"/>
    <property type="match status" value="1"/>
</dbReference>
<proteinExistence type="inferred from homology"/>
<dbReference type="InterPro" id="IPR006015">
    <property type="entry name" value="Universal_stress_UspA"/>
</dbReference>
<dbReference type="PANTHER" id="PTHR46268:SF6">
    <property type="entry name" value="UNIVERSAL STRESS PROTEIN UP12"/>
    <property type="match status" value="1"/>
</dbReference>
<evidence type="ECO:0000256" key="2">
    <source>
        <dbReference type="PIRNR" id="PIRNR006276"/>
    </source>
</evidence>
<dbReference type="Proteomes" id="UP000240509">
    <property type="component" value="Unassembled WGS sequence"/>
</dbReference>
<dbReference type="CDD" id="cd00293">
    <property type="entry name" value="USP-like"/>
    <property type="match status" value="1"/>
</dbReference>
<accession>A0A2T4U6M5</accession>
<dbReference type="InterPro" id="IPR014729">
    <property type="entry name" value="Rossmann-like_a/b/a_fold"/>
</dbReference>
<comment type="subcellular location">
    <subcellularLocation>
        <location evidence="2">Cytoplasm</location>
    </subcellularLocation>
</comment>
<evidence type="ECO:0000313" key="4">
    <source>
        <dbReference type="EMBL" id="PTL39049.1"/>
    </source>
</evidence>
<dbReference type="PIRSF" id="PIRSF006276">
    <property type="entry name" value="UspA"/>
    <property type="match status" value="1"/>
</dbReference>
<comment type="caution">
    <text evidence="4">The sequence shown here is derived from an EMBL/GenBank/DDBJ whole genome shotgun (WGS) entry which is preliminary data.</text>
</comment>
<gene>
    <name evidence="4" type="ORF">C6Y45_07660</name>
</gene>
<dbReference type="AlphaFoldDB" id="A0A2T4U6M5"/>
<comment type="similarity">
    <text evidence="1 2">Belongs to the universal stress protein A family.</text>
</comment>
<feature type="domain" description="UspA" evidence="3">
    <location>
        <begin position="5"/>
        <end position="144"/>
    </location>
</feature>
<dbReference type="EMBL" id="PZJJ01000010">
    <property type="protein sequence ID" value="PTL39049.1"/>
    <property type="molecule type" value="Genomic_DNA"/>
</dbReference>
<dbReference type="InterPro" id="IPR006016">
    <property type="entry name" value="UspA"/>
</dbReference>
<dbReference type="PANTHER" id="PTHR46268">
    <property type="entry name" value="STRESS RESPONSE PROTEIN NHAX"/>
    <property type="match status" value="1"/>
</dbReference>
<organism evidence="4 5">
    <name type="scientific">Alkalicoccus saliphilus</name>
    <dbReference type="NCBI Taxonomy" id="200989"/>
    <lineage>
        <taxon>Bacteria</taxon>
        <taxon>Bacillati</taxon>
        <taxon>Bacillota</taxon>
        <taxon>Bacilli</taxon>
        <taxon>Bacillales</taxon>
        <taxon>Bacillaceae</taxon>
        <taxon>Alkalicoccus</taxon>
    </lineage>
</organism>
<dbReference type="RefSeq" id="WP_107584650.1">
    <property type="nucleotide sequence ID" value="NZ_PZJJ01000010.1"/>
</dbReference>
<sequence length="150" mass="16606">MTVRYNTILVAVDGSNEAKHAFQKAVLLSKVHEAKLLLVRIVDTRKTAAVGRYSQTDFPEVEEYAKSMLKEYKVLAEKEGVKDVAEILDYGSPRVKIAEDVAAKHNVDLIVAGATGLNAVERFVMGSVSQYITRHAACDVLIVRTEKEDK</sequence>
<evidence type="ECO:0000256" key="1">
    <source>
        <dbReference type="ARBA" id="ARBA00008791"/>
    </source>
</evidence>
<dbReference type="OrthoDB" id="9789668at2"/>
<evidence type="ECO:0000259" key="3">
    <source>
        <dbReference type="Pfam" id="PF00582"/>
    </source>
</evidence>
<dbReference type="Gene3D" id="3.40.50.620">
    <property type="entry name" value="HUPs"/>
    <property type="match status" value="1"/>
</dbReference>
<name>A0A2T4U6M5_9BACI</name>
<evidence type="ECO:0000313" key="5">
    <source>
        <dbReference type="Proteomes" id="UP000240509"/>
    </source>
</evidence>